<feature type="domain" description="RapZ-like N-terminal" evidence="5">
    <location>
        <begin position="6"/>
        <end position="159"/>
    </location>
</feature>
<dbReference type="PANTHER" id="PTHR30448">
    <property type="entry name" value="RNASE ADAPTER PROTEIN RAPZ"/>
    <property type="match status" value="1"/>
</dbReference>
<evidence type="ECO:0000313" key="8">
    <source>
        <dbReference type="Proteomes" id="UP000229757"/>
    </source>
</evidence>
<dbReference type="Pfam" id="PF03668">
    <property type="entry name" value="RapZ-like_N"/>
    <property type="match status" value="1"/>
</dbReference>
<gene>
    <name evidence="7" type="ORF">REIFOR_02393</name>
</gene>
<evidence type="ECO:0000256" key="2">
    <source>
        <dbReference type="ARBA" id="ARBA00022840"/>
    </source>
</evidence>
<dbReference type="InterPro" id="IPR005337">
    <property type="entry name" value="RapZ-like"/>
</dbReference>
<accession>A0A2K8KS18</accession>
<dbReference type="GO" id="GO:0005525">
    <property type="term" value="F:GTP binding"/>
    <property type="evidence" value="ECO:0007669"/>
    <property type="project" value="UniProtKB-UniRule"/>
</dbReference>
<keyword evidence="8" id="KW-1185">Reference proteome</keyword>
<name>A0A2K8KS18_9GAMM</name>
<evidence type="ECO:0000256" key="1">
    <source>
        <dbReference type="ARBA" id="ARBA00022741"/>
    </source>
</evidence>
<evidence type="ECO:0000313" key="7">
    <source>
        <dbReference type="EMBL" id="ATX77518.1"/>
    </source>
</evidence>
<organism evidence="7 8">
    <name type="scientific">Reinekea forsetii</name>
    <dbReference type="NCBI Taxonomy" id="1336806"/>
    <lineage>
        <taxon>Bacteria</taxon>
        <taxon>Pseudomonadati</taxon>
        <taxon>Pseudomonadota</taxon>
        <taxon>Gammaproteobacteria</taxon>
        <taxon>Oceanospirillales</taxon>
        <taxon>Saccharospirillaceae</taxon>
        <taxon>Reinekea</taxon>
    </lineage>
</organism>
<dbReference type="PIRSF" id="PIRSF005052">
    <property type="entry name" value="P-loopkin"/>
    <property type="match status" value="1"/>
</dbReference>
<dbReference type="HAMAP" id="MF_00636">
    <property type="entry name" value="RapZ_like"/>
    <property type="match status" value="1"/>
</dbReference>
<evidence type="ECO:0000256" key="3">
    <source>
        <dbReference type="ARBA" id="ARBA00023134"/>
    </source>
</evidence>
<reference evidence="7 8" key="1">
    <citation type="journal article" date="2017" name="Environ. Microbiol.">
        <title>Genomic and physiological analyses of 'Reinekea forsetii' reveal a versatile opportunistic lifestyle during spring algae blooms.</title>
        <authorList>
            <person name="Avci B."/>
            <person name="Hahnke R.L."/>
            <person name="Chafee M."/>
            <person name="Fischer T."/>
            <person name="Gruber-Vodicka H."/>
            <person name="Tegetmeyer H.E."/>
            <person name="Harder J."/>
            <person name="Fuchs B.M."/>
            <person name="Amann R.I."/>
            <person name="Teeling H."/>
        </authorList>
    </citation>
    <scope>NUCLEOTIDE SEQUENCE [LARGE SCALE GENOMIC DNA]</scope>
    <source>
        <strain evidence="7 8">Hel1_31_D35</strain>
    </source>
</reference>
<dbReference type="Proteomes" id="UP000229757">
    <property type="component" value="Chromosome"/>
</dbReference>
<dbReference type="KEGG" id="rfo:REIFOR_02393"/>
<dbReference type="RefSeq" id="WP_227003672.1">
    <property type="nucleotide sequence ID" value="NZ_CP011797.1"/>
</dbReference>
<dbReference type="InterPro" id="IPR027417">
    <property type="entry name" value="P-loop_NTPase"/>
</dbReference>
<evidence type="ECO:0000256" key="4">
    <source>
        <dbReference type="HAMAP-Rule" id="MF_00636"/>
    </source>
</evidence>
<evidence type="ECO:0000259" key="5">
    <source>
        <dbReference type="Pfam" id="PF03668"/>
    </source>
</evidence>
<sequence>MSSEKIRLIVISGRSGSGKSTVLNTLEDAGFNCIDNLPPALLPELVRWMTESAPHKQIAVCIDVRVSTEGLRDLPEILGSLSAKIQPELLYLDADEAILLQRFSATRRKHPLTDNAHSLAEAIAQETLSLAPIADGADFKLDTSTLSVQQLRVQIRDRLINRPTGLALQFLSFGFKHGLPRDADMVFDVRCLPNPYWDKSLRMFTGVDRPIQEFLRREPAVADMFEDIRRFMERWLPEHERNQRSYLTVAIGCTGGQHRSVYLAEELTTAFKEKYPTTQIRHRDMGQDTA</sequence>
<dbReference type="PANTHER" id="PTHR30448:SF0">
    <property type="entry name" value="RNASE ADAPTER PROTEIN RAPZ"/>
    <property type="match status" value="1"/>
</dbReference>
<dbReference type="AlphaFoldDB" id="A0A2K8KS18"/>
<proteinExistence type="inferred from homology"/>
<dbReference type="InterPro" id="IPR053930">
    <property type="entry name" value="RapZ-like_N"/>
</dbReference>
<feature type="domain" description="RapZ C-terminal" evidence="6">
    <location>
        <begin position="167"/>
        <end position="285"/>
    </location>
</feature>
<protein>
    <submittedName>
        <fullName evidence="7">GlmZ(SRNA)-inactivating NTPase</fullName>
    </submittedName>
</protein>
<dbReference type="SUPFAM" id="SSF52540">
    <property type="entry name" value="P-loop containing nucleoside triphosphate hydrolases"/>
    <property type="match status" value="1"/>
</dbReference>
<feature type="binding site" evidence="4">
    <location>
        <begin position="13"/>
        <end position="20"/>
    </location>
    <ligand>
        <name>ATP</name>
        <dbReference type="ChEBI" id="CHEBI:30616"/>
    </ligand>
</feature>
<feature type="binding site" evidence="4">
    <location>
        <begin position="63"/>
        <end position="66"/>
    </location>
    <ligand>
        <name>GTP</name>
        <dbReference type="ChEBI" id="CHEBI:37565"/>
    </ligand>
</feature>
<dbReference type="GO" id="GO:0005524">
    <property type="term" value="F:ATP binding"/>
    <property type="evidence" value="ECO:0007669"/>
    <property type="project" value="UniProtKB-UniRule"/>
</dbReference>
<evidence type="ECO:0000259" key="6">
    <source>
        <dbReference type="Pfam" id="PF22740"/>
    </source>
</evidence>
<dbReference type="NCBIfam" id="NF003828">
    <property type="entry name" value="PRK05416.1"/>
    <property type="match status" value="1"/>
</dbReference>
<dbReference type="EMBL" id="CP011797">
    <property type="protein sequence ID" value="ATX77518.1"/>
    <property type="molecule type" value="Genomic_DNA"/>
</dbReference>
<dbReference type="Pfam" id="PF22740">
    <property type="entry name" value="PapZ_C"/>
    <property type="match status" value="1"/>
</dbReference>
<keyword evidence="1 4" id="KW-0547">Nucleotide-binding</keyword>
<dbReference type="InterPro" id="IPR053931">
    <property type="entry name" value="RapZ_C"/>
</dbReference>
<keyword evidence="2 4" id="KW-0067">ATP-binding</keyword>
<dbReference type="Gene3D" id="3.40.50.300">
    <property type="entry name" value="P-loop containing nucleotide triphosphate hydrolases"/>
    <property type="match status" value="1"/>
</dbReference>
<keyword evidence="3 4" id="KW-0342">GTP-binding</keyword>